<dbReference type="InterPro" id="IPR052509">
    <property type="entry name" value="Metal_resp_DNA-bind_regulator"/>
</dbReference>
<dbReference type="InterPro" id="IPR005149">
    <property type="entry name" value="Tscrpt_reg_PadR_N"/>
</dbReference>
<dbReference type="AlphaFoldDB" id="A0A2R7Y0R3"/>
<protein>
    <recommendedName>
        <fullName evidence="1">Transcription regulator PadR N-terminal domain-containing protein</fullName>
    </recommendedName>
</protein>
<evidence type="ECO:0000259" key="1">
    <source>
        <dbReference type="Pfam" id="PF03551"/>
    </source>
</evidence>
<accession>A0A2R7Y0R3</accession>
<evidence type="ECO:0000313" key="2">
    <source>
        <dbReference type="EMBL" id="PUA31140.1"/>
    </source>
</evidence>
<evidence type="ECO:0000313" key="3">
    <source>
        <dbReference type="Proteomes" id="UP000244066"/>
    </source>
</evidence>
<name>A0A2R7Y0R3_9ARCH</name>
<dbReference type="Gene3D" id="1.10.10.10">
    <property type="entry name" value="Winged helix-like DNA-binding domain superfamily/Winged helix DNA-binding domain"/>
    <property type="match status" value="1"/>
</dbReference>
<dbReference type="InterPro" id="IPR036388">
    <property type="entry name" value="WH-like_DNA-bd_sf"/>
</dbReference>
<reference evidence="2 3" key="1">
    <citation type="submission" date="2017-04" db="EMBL/GenBank/DDBJ databases">
        <title>Draft Aigarchaeota genome from a New Zealand hot spring.</title>
        <authorList>
            <person name="Reysenbach A.-L."/>
            <person name="Donaho J.A."/>
            <person name="Gerhart J."/>
            <person name="Kelley J.F."/>
            <person name="Kouba K."/>
            <person name="Podar M."/>
            <person name="Stott M."/>
        </authorList>
    </citation>
    <scope>NUCLEOTIDE SEQUENCE [LARGE SCALE GENOMIC DNA]</scope>
    <source>
        <strain evidence="2">NZ13_MG1</strain>
    </source>
</reference>
<dbReference type="InterPro" id="IPR036390">
    <property type="entry name" value="WH_DNA-bd_sf"/>
</dbReference>
<organism evidence="2 3">
    <name type="scientific">Candidatus Terraquivivens tikiterensis</name>
    <dbReference type="NCBI Taxonomy" id="1980982"/>
    <lineage>
        <taxon>Archaea</taxon>
        <taxon>Nitrososphaerota</taxon>
        <taxon>Candidatus Wolframiiraptoraceae</taxon>
        <taxon>Candidatus Terraquivivens</taxon>
    </lineage>
</organism>
<feature type="domain" description="Transcription regulator PadR N-terminal" evidence="1">
    <location>
        <begin position="19"/>
        <end position="91"/>
    </location>
</feature>
<dbReference type="PANTHER" id="PTHR33169">
    <property type="entry name" value="PADR-FAMILY TRANSCRIPTIONAL REGULATOR"/>
    <property type="match status" value="1"/>
</dbReference>
<dbReference type="SUPFAM" id="SSF46785">
    <property type="entry name" value="Winged helix' DNA-binding domain"/>
    <property type="match status" value="1"/>
</dbReference>
<dbReference type="EMBL" id="NDWU01000025">
    <property type="protein sequence ID" value="PUA31140.1"/>
    <property type="molecule type" value="Genomic_DNA"/>
</dbReference>
<dbReference type="Pfam" id="PF03551">
    <property type="entry name" value="PadR"/>
    <property type="match status" value="1"/>
</dbReference>
<sequence>MAFQRFVRKLTKENLWLYVLSLLREGPLYGYEVERMIRERFGFRPGKITCYVVLYMLQKEGLIDVSQTLPSDVGPPRRYYRINKRGEELLEKAKEFLDDLRAKVFGDEKD</sequence>
<comment type="caution">
    <text evidence="2">The sequence shown here is derived from an EMBL/GenBank/DDBJ whole genome shotgun (WGS) entry which is preliminary data.</text>
</comment>
<gene>
    <name evidence="2" type="ORF">B9J98_07550</name>
</gene>
<dbReference type="Proteomes" id="UP000244066">
    <property type="component" value="Unassembled WGS sequence"/>
</dbReference>
<proteinExistence type="predicted"/>
<dbReference type="PANTHER" id="PTHR33169:SF14">
    <property type="entry name" value="TRANSCRIPTIONAL REGULATOR RV3488"/>
    <property type="match status" value="1"/>
</dbReference>